<dbReference type="EMBL" id="CADCTX010000197">
    <property type="protein sequence ID" value="CAA9306081.1"/>
    <property type="molecule type" value="Genomic_DNA"/>
</dbReference>
<accession>A0A6J4KKP8</accession>
<dbReference type="Gene3D" id="1.10.10.1320">
    <property type="entry name" value="Anti-sigma factor, zinc-finger domain"/>
    <property type="match status" value="1"/>
</dbReference>
<evidence type="ECO:0000313" key="2">
    <source>
        <dbReference type="EMBL" id="CAA9306081.1"/>
    </source>
</evidence>
<dbReference type="InterPro" id="IPR041916">
    <property type="entry name" value="Anti_sigma_zinc_sf"/>
</dbReference>
<proteinExistence type="predicted"/>
<dbReference type="AlphaFoldDB" id="A0A6J4KKP8"/>
<reference evidence="2" key="1">
    <citation type="submission" date="2020-02" db="EMBL/GenBank/DDBJ databases">
        <authorList>
            <person name="Meier V. D."/>
        </authorList>
    </citation>
    <scope>NUCLEOTIDE SEQUENCE</scope>
    <source>
        <strain evidence="2">AVDCRST_MAG40</strain>
    </source>
</reference>
<feature type="domain" description="Putative zinc-finger" evidence="1">
    <location>
        <begin position="20"/>
        <end position="53"/>
    </location>
</feature>
<organism evidence="2">
    <name type="scientific">uncultured Gemmatimonadaceae bacterium</name>
    <dbReference type="NCBI Taxonomy" id="246130"/>
    <lineage>
        <taxon>Bacteria</taxon>
        <taxon>Pseudomonadati</taxon>
        <taxon>Gemmatimonadota</taxon>
        <taxon>Gemmatimonadia</taxon>
        <taxon>Gemmatimonadales</taxon>
        <taxon>Gemmatimonadaceae</taxon>
        <taxon>environmental samples</taxon>
    </lineage>
</organism>
<sequence length="93" mass="10088">MMARDASTTSTTSPAGPIDCESAVRRLWDYLDGRLPPVAHDEVEAHLATCALCPPHFSFARRMQAALTGSAALPAAEADEARLRERVRRALRG</sequence>
<name>A0A6J4KKP8_9BACT</name>
<protein>
    <recommendedName>
        <fullName evidence="1">Putative zinc-finger domain-containing protein</fullName>
    </recommendedName>
</protein>
<gene>
    <name evidence="2" type="ORF">AVDCRST_MAG40-678</name>
</gene>
<evidence type="ECO:0000259" key="1">
    <source>
        <dbReference type="Pfam" id="PF13490"/>
    </source>
</evidence>
<dbReference type="InterPro" id="IPR027383">
    <property type="entry name" value="Znf_put"/>
</dbReference>
<dbReference type="Pfam" id="PF13490">
    <property type="entry name" value="zf-HC2"/>
    <property type="match status" value="1"/>
</dbReference>